<protein>
    <submittedName>
        <fullName evidence="1">Uncharacterized protein</fullName>
    </submittedName>
</protein>
<accession>A0A1X7SDL0</accession>
<organism evidence="1">
    <name type="scientific">Amphimedon queenslandica</name>
    <name type="common">Sponge</name>
    <dbReference type="NCBI Taxonomy" id="400682"/>
    <lineage>
        <taxon>Eukaryota</taxon>
        <taxon>Metazoa</taxon>
        <taxon>Porifera</taxon>
        <taxon>Demospongiae</taxon>
        <taxon>Heteroscleromorpha</taxon>
        <taxon>Haplosclerida</taxon>
        <taxon>Niphatidae</taxon>
        <taxon>Amphimedon</taxon>
    </lineage>
</organism>
<proteinExistence type="predicted"/>
<dbReference type="EnsemblMetazoa" id="Aqu2.1.00144_001">
    <property type="protein sequence ID" value="Aqu2.1.00144_001"/>
    <property type="gene ID" value="Aqu2.1.00144"/>
</dbReference>
<evidence type="ECO:0000313" key="1">
    <source>
        <dbReference type="EnsemblMetazoa" id="Aqu2.1.00144_001"/>
    </source>
</evidence>
<name>A0A1X7SDL0_AMPQE</name>
<dbReference type="AlphaFoldDB" id="A0A1X7SDL0"/>
<reference evidence="1" key="1">
    <citation type="submission" date="2017-05" db="UniProtKB">
        <authorList>
            <consortium name="EnsemblMetazoa"/>
        </authorList>
    </citation>
    <scope>IDENTIFICATION</scope>
</reference>
<dbReference type="InParanoid" id="A0A1X7SDL0"/>
<sequence length="88" mass="9713">LGNTLLQFAVEAGKTQVVELLYSRGHAKMAAAGEKFGIDPSGLSIIEKKEKKMTKKQKDSVAKEMLQKSTKMLSDLTLSPKSVRRSYL</sequence>